<dbReference type="STRING" id="395963.Bind_0632"/>
<dbReference type="KEGG" id="bid:Bind_0632"/>
<evidence type="ECO:0000313" key="1">
    <source>
        <dbReference type="EMBL" id="ACB94282.1"/>
    </source>
</evidence>
<dbReference type="eggNOG" id="ENOG50330H4">
    <property type="taxonomic scope" value="Bacteria"/>
</dbReference>
<proteinExistence type="predicted"/>
<dbReference type="HOGENOM" id="CLU_2056768_0_0_5"/>
<accession>B2IFS1</accession>
<protein>
    <submittedName>
        <fullName evidence="1">Uncharacterized protein</fullName>
    </submittedName>
</protein>
<dbReference type="Proteomes" id="UP000001695">
    <property type="component" value="Chromosome"/>
</dbReference>
<dbReference type="RefSeq" id="WP_012383640.1">
    <property type="nucleotide sequence ID" value="NC_010581.1"/>
</dbReference>
<reference evidence="2" key="1">
    <citation type="submission" date="2008-03" db="EMBL/GenBank/DDBJ databases">
        <title>Complete sequence of chromosome of Beijerinckia indica subsp. indica ATCC 9039.</title>
        <authorList>
            <consortium name="US DOE Joint Genome Institute"/>
            <person name="Copeland A."/>
            <person name="Lucas S."/>
            <person name="Lapidus A."/>
            <person name="Glavina del Rio T."/>
            <person name="Dalin E."/>
            <person name="Tice H."/>
            <person name="Bruce D."/>
            <person name="Goodwin L."/>
            <person name="Pitluck S."/>
            <person name="LaButti K."/>
            <person name="Schmutz J."/>
            <person name="Larimer F."/>
            <person name="Land M."/>
            <person name="Hauser L."/>
            <person name="Kyrpides N."/>
            <person name="Mikhailova N."/>
            <person name="Dunfield P.F."/>
            <person name="Dedysh S.N."/>
            <person name="Liesack W."/>
            <person name="Saw J.H."/>
            <person name="Alam M."/>
            <person name="Chen Y."/>
            <person name="Murrell J.C."/>
            <person name="Richardson P."/>
        </authorList>
    </citation>
    <scope>NUCLEOTIDE SEQUENCE [LARGE SCALE GENOMIC DNA]</scope>
    <source>
        <strain evidence="2">ATCC 9039 / DSM 1715 / NCIMB 8712</strain>
    </source>
</reference>
<reference evidence="1 2" key="2">
    <citation type="journal article" date="2010" name="J. Bacteriol.">
        <title>Complete genome sequence of Beijerinckia indica subsp. indica.</title>
        <authorList>
            <person name="Tamas I."/>
            <person name="Dedysh S.N."/>
            <person name="Liesack W."/>
            <person name="Stott M.B."/>
            <person name="Alam M."/>
            <person name="Murrell J.C."/>
            <person name="Dunfield P.F."/>
        </authorList>
    </citation>
    <scope>NUCLEOTIDE SEQUENCE [LARGE SCALE GENOMIC DNA]</scope>
    <source>
        <strain evidence="2">ATCC 9039 / DSM 1715 / NCIMB 8712</strain>
    </source>
</reference>
<evidence type="ECO:0000313" key="2">
    <source>
        <dbReference type="Proteomes" id="UP000001695"/>
    </source>
</evidence>
<keyword evidence="2" id="KW-1185">Reference proteome</keyword>
<sequence length="119" mass="13725">MALNQKSRKKKIDFFEPNDEQRKQVEDLAGLGFPTKLIAVALNIDEGILLKHFHKDIDIGVIKANMKVAENLFRQAIKDDSKSIPVAIYWAKTRMGWKETVINENRISFVERDNLDLEV</sequence>
<gene>
    <name evidence="1" type="ordered locus">Bind_0632</name>
</gene>
<dbReference type="EMBL" id="CP001016">
    <property type="protein sequence ID" value="ACB94282.1"/>
    <property type="molecule type" value="Genomic_DNA"/>
</dbReference>
<dbReference type="OrthoDB" id="8966809at2"/>
<organism evidence="1 2">
    <name type="scientific">Beijerinckia indica subsp. indica (strain ATCC 9039 / DSM 1715 / NCIMB 8712)</name>
    <dbReference type="NCBI Taxonomy" id="395963"/>
    <lineage>
        <taxon>Bacteria</taxon>
        <taxon>Pseudomonadati</taxon>
        <taxon>Pseudomonadota</taxon>
        <taxon>Alphaproteobacteria</taxon>
        <taxon>Hyphomicrobiales</taxon>
        <taxon>Beijerinckiaceae</taxon>
        <taxon>Beijerinckia</taxon>
    </lineage>
</organism>
<name>B2IFS1_BEII9</name>
<dbReference type="AlphaFoldDB" id="B2IFS1"/>